<dbReference type="InterPro" id="IPR012902">
    <property type="entry name" value="N_methyl_site"/>
</dbReference>
<evidence type="ECO:0000313" key="3">
    <source>
        <dbReference type="Proteomes" id="UP000198781"/>
    </source>
</evidence>
<keyword evidence="1" id="KW-1133">Transmembrane helix</keyword>
<dbReference type="NCBIfam" id="TIGR02532">
    <property type="entry name" value="IV_pilin_GFxxxE"/>
    <property type="match status" value="1"/>
</dbReference>
<dbReference type="EMBL" id="FMZC01000014">
    <property type="protein sequence ID" value="SDE27359.1"/>
    <property type="molecule type" value="Genomic_DNA"/>
</dbReference>
<dbReference type="Proteomes" id="UP000198781">
    <property type="component" value="Unassembled WGS sequence"/>
</dbReference>
<dbReference type="AlphaFoldDB" id="A0A1G7BJX7"/>
<dbReference type="STRING" id="187868.SAMN05192589_11497"/>
<gene>
    <name evidence="2" type="ORF">SAMN05192589_11497</name>
</gene>
<reference evidence="2 3" key="1">
    <citation type="submission" date="2016-10" db="EMBL/GenBank/DDBJ databases">
        <authorList>
            <person name="de Groot N.N."/>
        </authorList>
    </citation>
    <scope>NUCLEOTIDE SEQUENCE [LARGE SCALE GENOMIC DNA]</scope>
    <source>
        <strain evidence="2 3">DSM 16619</strain>
    </source>
</reference>
<keyword evidence="1" id="KW-0472">Membrane</keyword>
<dbReference type="OrthoDB" id="7864109at2"/>
<feature type="transmembrane region" description="Helical" evidence="1">
    <location>
        <begin position="12"/>
        <end position="32"/>
    </location>
</feature>
<proteinExistence type="predicted"/>
<evidence type="ECO:0000256" key="1">
    <source>
        <dbReference type="SAM" id="Phobius"/>
    </source>
</evidence>
<evidence type="ECO:0000313" key="2">
    <source>
        <dbReference type="EMBL" id="SDE27359.1"/>
    </source>
</evidence>
<sequence length="136" mass="15256">MMQRRHRHQRGLTLLELLVAFAIMALSLGMLYRAMGSSARSVGDVDRYQRAVVLAESLLSLRDAIPEQGLNQSGESAGYQWRLTTAPYATEFNGPAIPPLHEVNIVISWSDGVRLRNFELSTLRPQRKPLEPGRGR</sequence>
<accession>A0A1G7BJX7</accession>
<name>A0A1G7BJX7_9BURK</name>
<protein>
    <submittedName>
        <fullName evidence="2">General secretion pathway protein I</fullName>
    </submittedName>
</protein>
<organism evidence="2 3">
    <name type="scientific">Paracidovorax valerianellae</name>
    <dbReference type="NCBI Taxonomy" id="187868"/>
    <lineage>
        <taxon>Bacteria</taxon>
        <taxon>Pseudomonadati</taxon>
        <taxon>Pseudomonadota</taxon>
        <taxon>Betaproteobacteria</taxon>
        <taxon>Burkholderiales</taxon>
        <taxon>Comamonadaceae</taxon>
        <taxon>Paracidovorax</taxon>
    </lineage>
</organism>
<dbReference type="RefSeq" id="WP_092745331.1">
    <property type="nucleotide sequence ID" value="NZ_FMZC01000014.1"/>
</dbReference>
<keyword evidence="3" id="KW-1185">Reference proteome</keyword>
<keyword evidence="1" id="KW-0812">Transmembrane</keyword>
<dbReference type="Pfam" id="PF07963">
    <property type="entry name" value="N_methyl"/>
    <property type="match status" value="1"/>
</dbReference>